<dbReference type="InterPro" id="IPR036291">
    <property type="entry name" value="NAD(P)-bd_dom_sf"/>
</dbReference>
<feature type="coiled-coil region" evidence="2">
    <location>
        <begin position="81"/>
        <end position="138"/>
    </location>
</feature>
<evidence type="ECO:0000313" key="4">
    <source>
        <dbReference type="EMBL" id="PRM96142.1"/>
    </source>
</evidence>
<evidence type="ECO:0000256" key="2">
    <source>
        <dbReference type="SAM" id="Coils"/>
    </source>
</evidence>
<dbReference type="InterPro" id="IPR026433">
    <property type="entry name" value="MarR_EPS"/>
</dbReference>
<dbReference type="AlphaFoldDB" id="A0A2S9TBC2"/>
<evidence type="ECO:0000259" key="3">
    <source>
        <dbReference type="Pfam" id="PF02719"/>
    </source>
</evidence>
<dbReference type="PANTHER" id="PTHR43318:SF1">
    <property type="entry name" value="POLYSACCHARIDE BIOSYNTHESIS PROTEIN EPSC-RELATED"/>
    <property type="match status" value="1"/>
</dbReference>
<dbReference type="Proteomes" id="UP000239151">
    <property type="component" value="Unassembled WGS sequence"/>
</dbReference>
<reference evidence="4 5" key="1">
    <citation type="submission" date="2017-09" db="EMBL/GenBank/DDBJ databases">
        <title>Reassesment of A. cryaerophilus.</title>
        <authorList>
            <person name="Perez-Cataluna A."/>
            <person name="Collado L."/>
            <person name="Salgado O."/>
            <person name="Lefinanco V."/>
            <person name="Figueras M.J."/>
        </authorList>
    </citation>
    <scope>NUCLEOTIDE SEQUENCE [LARGE SCALE GENOMIC DNA]</scope>
    <source>
        <strain evidence="4 5">LMG 9065</strain>
    </source>
</reference>
<sequence length="502" mass="57769">MNQEEIELKILRSVDKVTSQRTIADEIGYSLGKVNYVLKNLIDKGLIKTQRFVNSENKIQYKYLLTPKGIKEKIEITEKFIAIKKAEYDELQKELEVLKGLGGRIKMNKILNLIGRTKELFQEDIQTYEKELSKIVSNSTFLVIGGAGSIGQAVTKEIFKRNPKKLHVVDISENNMVELVRDIRSSFGYINGDFQTFALDIGSSEYDAFIKADGKYDYVLNLSALKHVRSEKDPFTLMRMIETNIFNTDKTLQQSIENGTKKYFCVSTDKAANPVNMMGASKKIMEMFVNRRSKQIDVSMARFANVAFSDGSLLHGFNQRIQKNQPIVAPNDIKRYFVTPQESGELCLMSCIFGENRDIFFPKLSVNLHLITFADIAVKYLQNLGYEPYLCKDEDEARELAKTLPKEGKWPCLFTASDTTGEKDFEEFFTEKEVLDMNRFENLGIIKNEAIYDEKLLNEFEATIKKYKQNLQWSKDDIVKEFFRLIPDFGHKETGKYLDGKM</sequence>
<dbReference type="InterPro" id="IPR003869">
    <property type="entry name" value="Polysac_CapD-like"/>
</dbReference>
<accession>A0A2S9TBC2</accession>
<dbReference type="Gene3D" id="3.40.50.720">
    <property type="entry name" value="NAD(P)-binding Rossmann-like Domain"/>
    <property type="match status" value="2"/>
</dbReference>
<dbReference type="Pfam" id="PF13412">
    <property type="entry name" value="HTH_24"/>
    <property type="match status" value="1"/>
</dbReference>
<dbReference type="SUPFAM" id="SSF46785">
    <property type="entry name" value="Winged helix' DNA-binding domain"/>
    <property type="match status" value="1"/>
</dbReference>
<evidence type="ECO:0000256" key="1">
    <source>
        <dbReference type="ARBA" id="ARBA00007430"/>
    </source>
</evidence>
<comment type="similarity">
    <text evidence="1">Belongs to the polysaccharide synthase family.</text>
</comment>
<dbReference type="InterPro" id="IPR051203">
    <property type="entry name" value="Polysaccharide_Synthase-Rel"/>
</dbReference>
<dbReference type="Gene3D" id="1.10.10.10">
    <property type="entry name" value="Winged helix-like DNA-binding domain superfamily/Winged helix DNA-binding domain"/>
    <property type="match status" value="1"/>
</dbReference>
<gene>
    <name evidence="4" type="ORF">CJ670_09205</name>
</gene>
<feature type="domain" description="Polysaccharide biosynthesis protein CapD-like" evidence="3">
    <location>
        <begin position="142"/>
        <end position="437"/>
    </location>
</feature>
<comment type="caution">
    <text evidence="4">The sequence shown here is derived from an EMBL/GenBank/DDBJ whole genome shotgun (WGS) entry which is preliminary data.</text>
</comment>
<dbReference type="Pfam" id="PF02719">
    <property type="entry name" value="Polysacc_synt_2"/>
    <property type="match status" value="1"/>
</dbReference>
<dbReference type="InterPro" id="IPR036388">
    <property type="entry name" value="WH-like_DNA-bd_sf"/>
</dbReference>
<evidence type="ECO:0000313" key="5">
    <source>
        <dbReference type="Proteomes" id="UP000239151"/>
    </source>
</evidence>
<protein>
    <submittedName>
        <fullName evidence="4">MarR family EPS-associated transcriptional regulator</fullName>
    </submittedName>
</protein>
<dbReference type="NCBIfam" id="TIGR04176">
    <property type="entry name" value="MarR_EPS"/>
    <property type="match status" value="1"/>
</dbReference>
<dbReference type="CDD" id="cd05237">
    <property type="entry name" value="UDP_invert_4-6DH_SDR_e"/>
    <property type="match status" value="1"/>
</dbReference>
<dbReference type="EMBL" id="NXGI01000030">
    <property type="protein sequence ID" value="PRM96142.1"/>
    <property type="molecule type" value="Genomic_DNA"/>
</dbReference>
<organism evidence="4 5">
    <name type="scientific">Aliarcobacter cryaerophilus</name>
    <dbReference type="NCBI Taxonomy" id="28198"/>
    <lineage>
        <taxon>Bacteria</taxon>
        <taxon>Pseudomonadati</taxon>
        <taxon>Campylobacterota</taxon>
        <taxon>Epsilonproteobacteria</taxon>
        <taxon>Campylobacterales</taxon>
        <taxon>Arcobacteraceae</taxon>
        <taxon>Aliarcobacter</taxon>
    </lineage>
</organism>
<proteinExistence type="inferred from homology"/>
<dbReference type="InterPro" id="IPR036390">
    <property type="entry name" value="WH_DNA-bd_sf"/>
</dbReference>
<dbReference type="SUPFAM" id="SSF51735">
    <property type="entry name" value="NAD(P)-binding Rossmann-fold domains"/>
    <property type="match status" value="1"/>
</dbReference>
<name>A0A2S9TBC2_9BACT</name>
<keyword evidence="2" id="KW-0175">Coiled coil</keyword>
<dbReference type="PANTHER" id="PTHR43318">
    <property type="entry name" value="UDP-N-ACETYLGLUCOSAMINE 4,6-DEHYDRATASE"/>
    <property type="match status" value="1"/>
</dbReference>